<sequence>MEVLTQFLGKPKFMCVGEWILPLTWQSSGTPPSTPVNPFNPSSGQPLRTWPNLLHGARSSPGRRVEGHNRTPLLLPIDHTAAGEESTYRIRWERKNRRWGR</sequence>
<reference evidence="2" key="3">
    <citation type="submission" date="2022-06" db="UniProtKB">
        <authorList>
            <consortium name="EnsemblPlants"/>
        </authorList>
    </citation>
    <scope>IDENTIFICATION</scope>
</reference>
<reference evidence="3" key="1">
    <citation type="journal article" date="2013" name="Nature">
        <title>Draft genome of the wheat A-genome progenitor Triticum urartu.</title>
        <authorList>
            <person name="Ling H.Q."/>
            <person name="Zhao S."/>
            <person name="Liu D."/>
            <person name="Wang J."/>
            <person name="Sun H."/>
            <person name="Zhang C."/>
            <person name="Fan H."/>
            <person name="Li D."/>
            <person name="Dong L."/>
            <person name="Tao Y."/>
            <person name="Gao C."/>
            <person name="Wu H."/>
            <person name="Li Y."/>
            <person name="Cui Y."/>
            <person name="Guo X."/>
            <person name="Zheng S."/>
            <person name="Wang B."/>
            <person name="Yu K."/>
            <person name="Liang Q."/>
            <person name="Yang W."/>
            <person name="Lou X."/>
            <person name="Chen J."/>
            <person name="Feng M."/>
            <person name="Jian J."/>
            <person name="Zhang X."/>
            <person name="Luo G."/>
            <person name="Jiang Y."/>
            <person name="Liu J."/>
            <person name="Wang Z."/>
            <person name="Sha Y."/>
            <person name="Zhang B."/>
            <person name="Wu H."/>
            <person name="Tang D."/>
            <person name="Shen Q."/>
            <person name="Xue P."/>
            <person name="Zou S."/>
            <person name="Wang X."/>
            <person name="Liu X."/>
            <person name="Wang F."/>
            <person name="Yang Y."/>
            <person name="An X."/>
            <person name="Dong Z."/>
            <person name="Zhang K."/>
            <person name="Zhang X."/>
            <person name="Luo M.C."/>
            <person name="Dvorak J."/>
            <person name="Tong Y."/>
            <person name="Wang J."/>
            <person name="Yang H."/>
            <person name="Li Z."/>
            <person name="Wang D."/>
            <person name="Zhang A."/>
            <person name="Wang J."/>
        </authorList>
    </citation>
    <scope>NUCLEOTIDE SEQUENCE</scope>
    <source>
        <strain evidence="3">cv. G1812</strain>
    </source>
</reference>
<dbReference type="EnsemblPlants" id="TuG1812G0100003026.01.T01">
    <property type="protein sequence ID" value="TuG1812G0100003026.01.T01.cds410863"/>
    <property type="gene ID" value="TuG1812G0100003026.01"/>
</dbReference>
<evidence type="ECO:0000313" key="3">
    <source>
        <dbReference type="Proteomes" id="UP000015106"/>
    </source>
</evidence>
<evidence type="ECO:0000313" key="2">
    <source>
        <dbReference type="EnsemblPlants" id="TuG1812G0100003026.01.T01.cds410863"/>
    </source>
</evidence>
<accession>A0A8R7P0R5</accession>
<dbReference type="Gramene" id="TuG1812G0100003026.01.T01">
    <property type="protein sequence ID" value="TuG1812G0100003026.01.T01.cds410863"/>
    <property type="gene ID" value="TuG1812G0100003026.01"/>
</dbReference>
<dbReference type="Proteomes" id="UP000015106">
    <property type="component" value="Chromosome 6"/>
</dbReference>
<feature type="compositionally biased region" description="Polar residues" evidence="1">
    <location>
        <begin position="30"/>
        <end position="46"/>
    </location>
</feature>
<dbReference type="AlphaFoldDB" id="A0A8R7P0R5"/>
<name>A0A8R7P0R5_TRIUA</name>
<feature type="region of interest" description="Disordered" evidence="1">
    <location>
        <begin position="30"/>
        <end position="49"/>
    </location>
</feature>
<evidence type="ECO:0000256" key="1">
    <source>
        <dbReference type="SAM" id="MobiDB-lite"/>
    </source>
</evidence>
<reference evidence="2" key="2">
    <citation type="submission" date="2018-03" db="EMBL/GenBank/DDBJ databases">
        <title>The Triticum urartu genome reveals the dynamic nature of wheat genome evolution.</title>
        <authorList>
            <person name="Ling H."/>
            <person name="Ma B."/>
            <person name="Shi X."/>
            <person name="Liu H."/>
            <person name="Dong L."/>
            <person name="Sun H."/>
            <person name="Cao Y."/>
            <person name="Gao Q."/>
            <person name="Zheng S."/>
            <person name="Li Y."/>
            <person name="Yu Y."/>
            <person name="Du H."/>
            <person name="Qi M."/>
            <person name="Li Y."/>
            <person name="Yu H."/>
            <person name="Cui Y."/>
            <person name="Wang N."/>
            <person name="Chen C."/>
            <person name="Wu H."/>
            <person name="Zhao Y."/>
            <person name="Zhang J."/>
            <person name="Li Y."/>
            <person name="Zhou W."/>
            <person name="Zhang B."/>
            <person name="Hu W."/>
            <person name="Eijk M."/>
            <person name="Tang J."/>
            <person name="Witsenboer H."/>
            <person name="Zhao S."/>
            <person name="Li Z."/>
            <person name="Zhang A."/>
            <person name="Wang D."/>
            <person name="Liang C."/>
        </authorList>
    </citation>
    <scope>NUCLEOTIDE SEQUENCE [LARGE SCALE GENOMIC DNA]</scope>
    <source>
        <strain evidence="2">cv. G1812</strain>
    </source>
</reference>
<organism evidence="2 3">
    <name type="scientific">Triticum urartu</name>
    <name type="common">Red wild einkorn</name>
    <name type="synonym">Crithodium urartu</name>
    <dbReference type="NCBI Taxonomy" id="4572"/>
    <lineage>
        <taxon>Eukaryota</taxon>
        <taxon>Viridiplantae</taxon>
        <taxon>Streptophyta</taxon>
        <taxon>Embryophyta</taxon>
        <taxon>Tracheophyta</taxon>
        <taxon>Spermatophyta</taxon>
        <taxon>Magnoliopsida</taxon>
        <taxon>Liliopsida</taxon>
        <taxon>Poales</taxon>
        <taxon>Poaceae</taxon>
        <taxon>BOP clade</taxon>
        <taxon>Pooideae</taxon>
        <taxon>Triticodae</taxon>
        <taxon>Triticeae</taxon>
        <taxon>Triticinae</taxon>
        <taxon>Triticum</taxon>
    </lineage>
</organism>
<protein>
    <submittedName>
        <fullName evidence="2">Uncharacterized protein</fullName>
    </submittedName>
</protein>
<proteinExistence type="predicted"/>
<keyword evidence="3" id="KW-1185">Reference proteome</keyword>